<gene>
    <name evidence="5" type="ORF">UFOVP978_15</name>
</gene>
<evidence type="ECO:0000256" key="2">
    <source>
        <dbReference type="ARBA" id="ARBA00022840"/>
    </source>
</evidence>
<dbReference type="InterPro" id="IPR010488">
    <property type="entry name" value="Zeta_toxin_domain"/>
</dbReference>
<dbReference type="GO" id="GO:0005524">
    <property type="term" value="F:ATP binding"/>
    <property type="evidence" value="ECO:0007669"/>
    <property type="project" value="UniProtKB-KW"/>
</dbReference>
<reference evidence="5" key="1">
    <citation type="submission" date="2020-05" db="EMBL/GenBank/DDBJ databases">
        <authorList>
            <person name="Chiriac C."/>
            <person name="Salcher M."/>
            <person name="Ghai R."/>
            <person name="Kavagutti S V."/>
        </authorList>
    </citation>
    <scope>NUCLEOTIDE SEQUENCE</scope>
</reference>
<evidence type="ECO:0000256" key="3">
    <source>
        <dbReference type="SAM" id="MobiDB-lite"/>
    </source>
</evidence>
<evidence type="ECO:0000313" key="5">
    <source>
        <dbReference type="EMBL" id="CAB4176198.1"/>
    </source>
</evidence>
<keyword evidence="1" id="KW-0547">Nucleotide-binding</keyword>
<dbReference type="InterPro" id="IPR027417">
    <property type="entry name" value="P-loop_NTPase"/>
</dbReference>
<keyword evidence="2" id="KW-0067">ATP-binding</keyword>
<accession>A0A6J5Q3V3</accession>
<proteinExistence type="predicted"/>
<organism evidence="5">
    <name type="scientific">uncultured Caudovirales phage</name>
    <dbReference type="NCBI Taxonomy" id="2100421"/>
    <lineage>
        <taxon>Viruses</taxon>
        <taxon>Duplodnaviria</taxon>
        <taxon>Heunggongvirae</taxon>
        <taxon>Uroviricota</taxon>
        <taxon>Caudoviricetes</taxon>
        <taxon>Peduoviridae</taxon>
        <taxon>Maltschvirus</taxon>
        <taxon>Maltschvirus maltsch</taxon>
    </lineage>
</organism>
<dbReference type="Pfam" id="PF06414">
    <property type="entry name" value="Zeta_toxin"/>
    <property type="match status" value="1"/>
</dbReference>
<protein>
    <submittedName>
        <fullName evidence="5">Zeta toxin domain containing protein</fullName>
    </submittedName>
</protein>
<dbReference type="SUPFAM" id="SSF52540">
    <property type="entry name" value="P-loop containing nucleoside triphosphate hydrolases"/>
    <property type="match status" value="1"/>
</dbReference>
<dbReference type="EMBL" id="LR796937">
    <property type="protein sequence ID" value="CAB4176198.1"/>
    <property type="molecule type" value="Genomic_DNA"/>
</dbReference>
<feature type="region of interest" description="Disordered" evidence="3">
    <location>
        <begin position="43"/>
        <end position="74"/>
    </location>
</feature>
<name>A0A6J5Q3V3_9CAUD</name>
<dbReference type="GO" id="GO:0016301">
    <property type="term" value="F:kinase activity"/>
    <property type="evidence" value="ECO:0007669"/>
    <property type="project" value="InterPro"/>
</dbReference>
<evidence type="ECO:0000256" key="1">
    <source>
        <dbReference type="ARBA" id="ARBA00022741"/>
    </source>
</evidence>
<evidence type="ECO:0000259" key="4">
    <source>
        <dbReference type="Pfam" id="PF06414"/>
    </source>
</evidence>
<dbReference type="Gene3D" id="3.40.50.300">
    <property type="entry name" value="P-loop containing nucleotide triphosphate hydrolases"/>
    <property type="match status" value="1"/>
</dbReference>
<feature type="domain" description="Zeta toxin" evidence="4">
    <location>
        <begin position="484"/>
        <end position="654"/>
    </location>
</feature>
<sequence>MRIVHDEIAKSYTLRDDEDYPVATFANSLDAAISMSKSLDGEPPCVGCGESDVEKGERQGHPFRGNQHTKGIRGRASSGIVGYGNFRATNPQGDYKPYSFSGPTVLEFKRDENGVHRSTDGRFTITSYPPKFWAIASTKPMFRGDTPVGDSLGNAPSLSEAKAILESIAQANSPDWAERTATKGTHEHVHTAIWMSSSDAKERLSMVNAAHGATSGVVGQMFGRKKAPPTEGQLKGELRVATREHKSIVARMRRTKNMTGTIPTSLMDSAENAKKAVILARIRLQNHYRSTTPGTVSDPGIRFKESVLYPKGIVGAKVISSPGVSAKTLAAQVARELARGRKSSLTATGKLRDAVMAELPAAIDRENIKKSLEAKLLSKGEGPGHPFRGNQWTKGILGGVLRERKNGRGYYPPDVSKMNDQQLIAYIDLMSGHLQEVVKQGLDTEGLNSTLVDGGRVYTPERRKMHSEIIKSIIDEAIAHGAKSENKTLIVGGLAGSGKTTMINSPSSGITMGDYLTINADDMKEEIVRRGGLPDVKNDPRFKDVAHLKPMELAALLHEESSYLAKQLEKVARSQYPDLNILHDLTMANFTSTESKMKGAGTDKVELVFIDVPVSTSRERVLSRYRTGQAGDPSRGKAPNPWGGRMVPMYFIDTSIPKPGSPYRSTNRQNFETLVDTGDYKWAVYDGLLNTKTDWSHHDNGAGRRNGRDFQIQRIGNTFWTSYAPLRTQ</sequence>